<proteinExistence type="inferred from homology"/>
<dbReference type="AlphaFoldDB" id="A0A4S8QNL3"/>
<comment type="subcellular location">
    <subcellularLocation>
        <location evidence="1">Membrane</location>
        <topology evidence="1">Multi-pass membrane protein</topology>
    </subcellularLocation>
</comment>
<evidence type="ECO:0000313" key="6">
    <source>
        <dbReference type="EMBL" id="THV45641.1"/>
    </source>
</evidence>
<dbReference type="PANTHER" id="PTHR16932:SF18">
    <property type="entry name" value="INTERFERON, ALPHA-INDUCIBLE PROTEIN 27-LIKE 2"/>
    <property type="match status" value="1"/>
</dbReference>
<evidence type="ECO:0000256" key="2">
    <source>
        <dbReference type="ARBA" id="ARBA00007262"/>
    </source>
</evidence>
<keyword evidence="5" id="KW-0472">Membrane</keyword>
<dbReference type="EMBL" id="PQXL01000464">
    <property type="protein sequence ID" value="THV45641.1"/>
    <property type="molecule type" value="Genomic_DNA"/>
</dbReference>
<dbReference type="InterPro" id="IPR038213">
    <property type="entry name" value="IFI6/IFI27-like_sf"/>
</dbReference>
<evidence type="ECO:0000256" key="1">
    <source>
        <dbReference type="ARBA" id="ARBA00004141"/>
    </source>
</evidence>
<organism evidence="6 7">
    <name type="scientific">Botrytis galanthina</name>
    <dbReference type="NCBI Taxonomy" id="278940"/>
    <lineage>
        <taxon>Eukaryota</taxon>
        <taxon>Fungi</taxon>
        <taxon>Dikarya</taxon>
        <taxon>Ascomycota</taxon>
        <taxon>Pezizomycotina</taxon>
        <taxon>Leotiomycetes</taxon>
        <taxon>Helotiales</taxon>
        <taxon>Sclerotiniaceae</taxon>
        <taxon>Botrytis</taxon>
    </lineage>
</organism>
<keyword evidence="3" id="KW-0812">Transmembrane</keyword>
<dbReference type="PANTHER" id="PTHR16932">
    <property type="entry name" value="INTERFERON ALPHA-INDUCIBLE PROTEIN 27"/>
    <property type="match status" value="1"/>
</dbReference>
<evidence type="ECO:0000313" key="7">
    <source>
        <dbReference type="Proteomes" id="UP000308671"/>
    </source>
</evidence>
<keyword evidence="4" id="KW-1133">Transmembrane helix</keyword>
<protein>
    <recommendedName>
        <fullName evidence="8">Protein kinase domain-containing protein</fullName>
    </recommendedName>
</protein>
<keyword evidence="7" id="KW-1185">Reference proteome</keyword>
<evidence type="ECO:0000256" key="4">
    <source>
        <dbReference type="ARBA" id="ARBA00022989"/>
    </source>
</evidence>
<dbReference type="OrthoDB" id="1668230at2759"/>
<gene>
    <name evidence="6" type="ORF">BGAL_0465g00030</name>
</gene>
<dbReference type="Proteomes" id="UP000308671">
    <property type="component" value="Unassembled WGS sequence"/>
</dbReference>
<evidence type="ECO:0000256" key="5">
    <source>
        <dbReference type="ARBA" id="ARBA00023136"/>
    </source>
</evidence>
<dbReference type="InterPro" id="IPR009311">
    <property type="entry name" value="IFI6/IFI27-like"/>
</dbReference>
<comment type="similarity">
    <text evidence="2">Belongs to the IFI6/IFI27 family.</text>
</comment>
<accession>A0A4S8QNL3</accession>
<dbReference type="Gene3D" id="6.10.110.10">
    <property type="match status" value="1"/>
</dbReference>
<name>A0A4S8QNL3_9HELO</name>
<evidence type="ECO:0008006" key="8">
    <source>
        <dbReference type="Google" id="ProtNLM"/>
    </source>
</evidence>
<sequence length="316" mass="33930">MKASERAICKVRLPVYEKNCEEVDPSRQSKLTLQWAHSIHKLFFTDQQTSGRNNVRNFEFVLNADGSVENCFQDQQASLMTATQYPTRYQLPEAISDRLNTTEEKVARAELFALGSILYEVTLGHQLFHEIDESVDDGGEIQRLIAIGSFPEDLWDLPITPKILGCLCPGFIEEMLSLRKKGIGSYIKNHPYRFGFQVLGGAVTIASVAAVPVLGAVGFSAAGPIAGSAAAAWQSSIGLVEAGSIFAWCQGAAMGGAAVGGIIGAGVGGAGILAGASSLGALDGADFENPELKKRFLAAWNREMRAEQKKMRVGSM</sequence>
<reference evidence="6 7" key="1">
    <citation type="submission" date="2017-12" db="EMBL/GenBank/DDBJ databases">
        <title>Comparative genomics of Botrytis spp.</title>
        <authorList>
            <person name="Valero-Jimenez C.A."/>
            <person name="Tapia P."/>
            <person name="Veloso J."/>
            <person name="Silva-Moreno E."/>
            <person name="Staats M."/>
            <person name="Valdes J.H."/>
            <person name="Van Kan J.A.L."/>
        </authorList>
    </citation>
    <scope>NUCLEOTIDE SEQUENCE [LARGE SCALE GENOMIC DNA]</scope>
    <source>
        <strain evidence="6 7">MUCL435</strain>
    </source>
</reference>
<comment type="caution">
    <text evidence="6">The sequence shown here is derived from an EMBL/GenBank/DDBJ whole genome shotgun (WGS) entry which is preliminary data.</text>
</comment>
<evidence type="ECO:0000256" key="3">
    <source>
        <dbReference type="ARBA" id="ARBA00022692"/>
    </source>
</evidence>
<dbReference type="GO" id="GO:0016020">
    <property type="term" value="C:membrane"/>
    <property type="evidence" value="ECO:0007669"/>
    <property type="project" value="UniProtKB-SubCell"/>
</dbReference>